<feature type="domain" description="Glycosyl transferase family 1" evidence="1">
    <location>
        <begin position="192"/>
        <end position="340"/>
    </location>
</feature>
<evidence type="ECO:0000259" key="1">
    <source>
        <dbReference type="Pfam" id="PF00534"/>
    </source>
</evidence>
<dbReference type="GO" id="GO:0016757">
    <property type="term" value="F:glycosyltransferase activity"/>
    <property type="evidence" value="ECO:0007669"/>
    <property type="project" value="InterPro"/>
</dbReference>
<keyword evidence="3" id="KW-0808">Transferase</keyword>
<evidence type="ECO:0000259" key="2">
    <source>
        <dbReference type="Pfam" id="PF13439"/>
    </source>
</evidence>
<dbReference type="AlphaFoldDB" id="A0A4R7JQE4"/>
<reference evidence="3 4" key="1">
    <citation type="submission" date="2019-03" db="EMBL/GenBank/DDBJ databases">
        <title>Genomic Encyclopedia of Type Strains, Phase IV (KMG-IV): sequencing the most valuable type-strain genomes for metagenomic binning, comparative biology and taxonomic classification.</title>
        <authorList>
            <person name="Goeker M."/>
        </authorList>
    </citation>
    <scope>NUCLEOTIDE SEQUENCE [LARGE SCALE GENOMIC DNA]</scope>
    <source>
        <strain evidence="3 4">DSM 15505</strain>
    </source>
</reference>
<name>A0A4R7JQE4_9GAMM</name>
<dbReference type="OrthoDB" id="9795746at2"/>
<evidence type="ECO:0000313" key="4">
    <source>
        <dbReference type="Proteomes" id="UP000295830"/>
    </source>
</evidence>
<dbReference type="InterPro" id="IPR028098">
    <property type="entry name" value="Glyco_trans_4-like_N"/>
</dbReference>
<dbReference type="Proteomes" id="UP000295830">
    <property type="component" value="Unassembled WGS sequence"/>
</dbReference>
<comment type="caution">
    <text evidence="3">The sequence shown here is derived from an EMBL/GenBank/DDBJ whole genome shotgun (WGS) entry which is preliminary data.</text>
</comment>
<keyword evidence="4" id="KW-1185">Reference proteome</keyword>
<protein>
    <submittedName>
        <fullName evidence="3">Glycosyltransferase involved in cell wall biosynthesis</fullName>
    </submittedName>
</protein>
<dbReference type="GO" id="GO:1901135">
    <property type="term" value="P:carbohydrate derivative metabolic process"/>
    <property type="evidence" value="ECO:0007669"/>
    <property type="project" value="UniProtKB-ARBA"/>
</dbReference>
<dbReference type="Gene3D" id="3.40.50.2000">
    <property type="entry name" value="Glycogen Phosphorylase B"/>
    <property type="match status" value="2"/>
</dbReference>
<gene>
    <name evidence="3" type="ORF">DES49_2404</name>
</gene>
<dbReference type="Pfam" id="PF13439">
    <property type="entry name" value="Glyco_transf_4"/>
    <property type="match status" value="1"/>
</dbReference>
<dbReference type="RefSeq" id="WP_133736643.1">
    <property type="nucleotide sequence ID" value="NZ_SOAX01000005.1"/>
</dbReference>
<accession>A0A4R7JQE4</accession>
<proteinExistence type="predicted"/>
<feature type="domain" description="Glycosyltransferase subfamily 4-like N-terminal" evidence="2">
    <location>
        <begin position="17"/>
        <end position="168"/>
    </location>
</feature>
<sequence>MKAIVIVIDQYRDPYAGTEGQVFKLAHGLVDRGWKVRLAVFRESQYIRSGDFPVPVDVLGIGSIGSLGSLLKLYRYSFQLRRENFQLAHIFFNDASVIGPPIFWAAGIPSLISRRDMGFWYNRLHRLLLPWTGAFADSVVCNSKAVAEVTRRVERFPDRKTVVIYNGYPQAEAGINRELGGVPEDDVPTVFTVGLVANLRPIKRIRDLLLASASLVSADIRFELHIVGGGDSNELQATAQALGVEKQVVFWGAREDVPERIKEFDVAVLCSESEGFSNSIIEYMRGGKPVVCTDAGGNAEIVEHGVNGYLYPVGDTETLARYLAELARCPEKRREMGQQGLARVKDCYTIDRMLDEHEALYTQIIEGGRDTNA</sequence>
<dbReference type="Pfam" id="PF00534">
    <property type="entry name" value="Glycos_transf_1"/>
    <property type="match status" value="1"/>
</dbReference>
<dbReference type="PANTHER" id="PTHR12526">
    <property type="entry name" value="GLYCOSYLTRANSFERASE"/>
    <property type="match status" value="1"/>
</dbReference>
<organism evidence="3 4">
    <name type="scientific">Halospina denitrificans</name>
    <dbReference type="NCBI Taxonomy" id="332522"/>
    <lineage>
        <taxon>Bacteria</taxon>
        <taxon>Pseudomonadati</taxon>
        <taxon>Pseudomonadota</taxon>
        <taxon>Gammaproteobacteria</taxon>
        <taxon>Halospina</taxon>
    </lineage>
</organism>
<dbReference type="EMBL" id="SOAX01000005">
    <property type="protein sequence ID" value="TDT39477.1"/>
    <property type="molecule type" value="Genomic_DNA"/>
</dbReference>
<evidence type="ECO:0000313" key="3">
    <source>
        <dbReference type="EMBL" id="TDT39477.1"/>
    </source>
</evidence>
<dbReference type="SUPFAM" id="SSF53756">
    <property type="entry name" value="UDP-Glycosyltransferase/glycogen phosphorylase"/>
    <property type="match status" value="1"/>
</dbReference>
<dbReference type="PANTHER" id="PTHR12526:SF630">
    <property type="entry name" value="GLYCOSYLTRANSFERASE"/>
    <property type="match status" value="1"/>
</dbReference>
<dbReference type="InterPro" id="IPR001296">
    <property type="entry name" value="Glyco_trans_1"/>
</dbReference>